<keyword evidence="1" id="KW-0472">Membrane</keyword>
<sequence>MASLRARILFATQPYFSSNIYPDIVFLFVLQNMSVTKLQFQPFYFPHLFCFVGGYEIQFMVSERFLNCFPKSSFLYCLGFSNFQSSPCSSAISDDKDVTVSQNTFYFIFHIRKRFRHPLLSSYSDASLFFFFVISIQFNYFGFRI</sequence>
<keyword evidence="1" id="KW-0812">Transmembrane</keyword>
<dbReference type="AlphaFoldDB" id="A0AAV1BDJ5"/>
<evidence type="ECO:0000256" key="1">
    <source>
        <dbReference type="SAM" id="Phobius"/>
    </source>
</evidence>
<organism evidence="2 3">
    <name type="scientific">Vicia faba</name>
    <name type="common">Broad bean</name>
    <name type="synonym">Faba vulgaris</name>
    <dbReference type="NCBI Taxonomy" id="3906"/>
    <lineage>
        <taxon>Eukaryota</taxon>
        <taxon>Viridiplantae</taxon>
        <taxon>Streptophyta</taxon>
        <taxon>Embryophyta</taxon>
        <taxon>Tracheophyta</taxon>
        <taxon>Spermatophyta</taxon>
        <taxon>Magnoliopsida</taxon>
        <taxon>eudicotyledons</taxon>
        <taxon>Gunneridae</taxon>
        <taxon>Pentapetalae</taxon>
        <taxon>rosids</taxon>
        <taxon>fabids</taxon>
        <taxon>Fabales</taxon>
        <taxon>Fabaceae</taxon>
        <taxon>Papilionoideae</taxon>
        <taxon>50 kb inversion clade</taxon>
        <taxon>NPAAA clade</taxon>
        <taxon>Hologalegina</taxon>
        <taxon>IRL clade</taxon>
        <taxon>Fabeae</taxon>
        <taxon>Vicia</taxon>
    </lineage>
</organism>
<dbReference type="EMBL" id="OX451741">
    <property type="protein sequence ID" value="CAI8618842.1"/>
    <property type="molecule type" value="Genomic_DNA"/>
</dbReference>
<name>A0AAV1BDJ5_VICFA</name>
<dbReference type="Proteomes" id="UP001157006">
    <property type="component" value="Chromosome 6"/>
</dbReference>
<gene>
    <name evidence="2" type="ORF">VFH_VI142520</name>
</gene>
<reference evidence="2 3" key="1">
    <citation type="submission" date="2023-01" db="EMBL/GenBank/DDBJ databases">
        <authorList>
            <person name="Kreplak J."/>
        </authorList>
    </citation>
    <scope>NUCLEOTIDE SEQUENCE [LARGE SCALE GENOMIC DNA]</scope>
</reference>
<accession>A0AAV1BDJ5</accession>
<evidence type="ECO:0000313" key="2">
    <source>
        <dbReference type="EMBL" id="CAI8618842.1"/>
    </source>
</evidence>
<evidence type="ECO:0000313" key="3">
    <source>
        <dbReference type="Proteomes" id="UP001157006"/>
    </source>
</evidence>
<proteinExistence type="predicted"/>
<keyword evidence="3" id="KW-1185">Reference proteome</keyword>
<protein>
    <submittedName>
        <fullName evidence="2">Uncharacterized protein</fullName>
    </submittedName>
</protein>
<keyword evidence="1" id="KW-1133">Transmembrane helix</keyword>
<feature type="transmembrane region" description="Helical" evidence="1">
    <location>
        <begin position="122"/>
        <end position="143"/>
    </location>
</feature>